<dbReference type="Proteomes" id="UP001497623">
    <property type="component" value="Unassembled WGS sequence"/>
</dbReference>
<dbReference type="CDD" id="cd00037">
    <property type="entry name" value="CLECT"/>
    <property type="match status" value="1"/>
</dbReference>
<proteinExistence type="predicted"/>
<gene>
    <name evidence="1" type="ORF">MNOR_LOCUS21625</name>
</gene>
<evidence type="ECO:0008006" key="3">
    <source>
        <dbReference type="Google" id="ProtNLM"/>
    </source>
</evidence>
<dbReference type="InterPro" id="IPR016187">
    <property type="entry name" value="CTDL_fold"/>
</dbReference>
<evidence type="ECO:0000313" key="1">
    <source>
        <dbReference type="EMBL" id="CAL4119231.1"/>
    </source>
</evidence>
<dbReference type="SUPFAM" id="SSF56436">
    <property type="entry name" value="C-type lectin-like"/>
    <property type="match status" value="1"/>
</dbReference>
<dbReference type="InterPro" id="IPR016186">
    <property type="entry name" value="C-type_lectin-like/link_sf"/>
</dbReference>
<protein>
    <recommendedName>
        <fullName evidence="3">C-type lectin domain-containing protein</fullName>
    </recommendedName>
</protein>
<dbReference type="AlphaFoldDB" id="A0AAV2RBU9"/>
<sequence>FVTFLFSENSNWDDARTYCGRYGLDLLQPKNSVAVAKYLVDNGRGNLHYLIGARGNGNHQVWLSCKVLTKDDPWNNDAYNQEVENNKCMYLRATQTLVDIGKVLETWPNSYTQSGVFLCG</sequence>
<accession>A0AAV2RBU9</accession>
<comment type="caution">
    <text evidence="1">The sequence shown here is derived from an EMBL/GenBank/DDBJ whole genome shotgun (WGS) entry which is preliminary data.</text>
</comment>
<reference evidence="1 2" key="1">
    <citation type="submission" date="2024-05" db="EMBL/GenBank/DDBJ databases">
        <authorList>
            <person name="Wallberg A."/>
        </authorList>
    </citation>
    <scope>NUCLEOTIDE SEQUENCE [LARGE SCALE GENOMIC DNA]</scope>
</reference>
<name>A0AAV2RBU9_MEGNR</name>
<dbReference type="EMBL" id="CAXKWB010017560">
    <property type="protein sequence ID" value="CAL4119231.1"/>
    <property type="molecule type" value="Genomic_DNA"/>
</dbReference>
<dbReference type="Gene3D" id="3.10.100.10">
    <property type="entry name" value="Mannose-Binding Protein A, subunit A"/>
    <property type="match status" value="1"/>
</dbReference>
<organism evidence="1 2">
    <name type="scientific">Meganyctiphanes norvegica</name>
    <name type="common">Northern krill</name>
    <name type="synonym">Thysanopoda norvegica</name>
    <dbReference type="NCBI Taxonomy" id="48144"/>
    <lineage>
        <taxon>Eukaryota</taxon>
        <taxon>Metazoa</taxon>
        <taxon>Ecdysozoa</taxon>
        <taxon>Arthropoda</taxon>
        <taxon>Crustacea</taxon>
        <taxon>Multicrustacea</taxon>
        <taxon>Malacostraca</taxon>
        <taxon>Eumalacostraca</taxon>
        <taxon>Eucarida</taxon>
        <taxon>Euphausiacea</taxon>
        <taxon>Euphausiidae</taxon>
        <taxon>Meganyctiphanes</taxon>
    </lineage>
</organism>
<keyword evidence="2" id="KW-1185">Reference proteome</keyword>
<evidence type="ECO:0000313" key="2">
    <source>
        <dbReference type="Proteomes" id="UP001497623"/>
    </source>
</evidence>
<feature type="non-terminal residue" evidence="1">
    <location>
        <position position="1"/>
    </location>
</feature>